<dbReference type="InterPro" id="IPR011051">
    <property type="entry name" value="RmlC_Cupin_sf"/>
</dbReference>
<dbReference type="PANTHER" id="PTHR13903">
    <property type="entry name" value="PIRIN-RELATED"/>
    <property type="match status" value="1"/>
</dbReference>
<comment type="caution">
    <text evidence="2">The sequence shown here is derived from an EMBL/GenBank/DDBJ whole genome shotgun (WGS) entry which is preliminary data.</text>
</comment>
<dbReference type="InterPro" id="IPR008778">
    <property type="entry name" value="Pirin_C_dom"/>
</dbReference>
<sequence length="124" mass="13758">MTKQTRDIPEGVKDGVKVRVIAGEAIGIKSPIHTLTPTMYLDFTLDPGSHLQQPIPSSWNAFVYGLEREGVISKKKSSPVKLYTLRLLGSGDGLEAWDNSSKPFKFVLIAGSTRSFRDQHKRTD</sequence>
<dbReference type="EMBL" id="BAABME010029671">
    <property type="protein sequence ID" value="GAA0183985.1"/>
    <property type="molecule type" value="Genomic_DNA"/>
</dbReference>
<dbReference type="InterPro" id="IPR014710">
    <property type="entry name" value="RmlC-like_jellyroll"/>
</dbReference>
<dbReference type="CDD" id="cd02247">
    <property type="entry name" value="cupin_pirin_C"/>
    <property type="match status" value="1"/>
</dbReference>
<dbReference type="AlphaFoldDB" id="A0AAV3RSV4"/>
<name>A0AAV3RSV4_LITER</name>
<evidence type="ECO:0000313" key="3">
    <source>
        <dbReference type="Proteomes" id="UP001454036"/>
    </source>
</evidence>
<dbReference type="SUPFAM" id="SSF51182">
    <property type="entry name" value="RmlC-like cupins"/>
    <property type="match status" value="1"/>
</dbReference>
<dbReference type="PANTHER" id="PTHR13903:SF23">
    <property type="entry name" value="OS09G0484800 PROTEIN"/>
    <property type="match status" value="1"/>
</dbReference>
<evidence type="ECO:0000259" key="1">
    <source>
        <dbReference type="Pfam" id="PF05726"/>
    </source>
</evidence>
<reference evidence="2 3" key="1">
    <citation type="submission" date="2024-01" db="EMBL/GenBank/DDBJ databases">
        <title>The complete chloroplast genome sequence of Lithospermum erythrorhizon: insights into the phylogenetic relationship among Boraginaceae species and the maternal lineages of purple gromwells.</title>
        <authorList>
            <person name="Okada T."/>
            <person name="Watanabe K."/>
        </authorList>
    </citation>
    <scope>NUCLEOTIDE SEQUENCE [LARGE SCALE GENOMIC DNA]</scope>
</reference>
<organism evidence="2 3">
    <name type="scientific">Lithospermum erythrorhizon</name>
    <name type="common">Purple gromwell</name>
    <name type="synonym">Lithospermum officinale var. erythrorhizon</name>
    <dbReference type="NCBI Taxonomy" id="34254"/>
    <lineage>
        <taxon>Eukaryota</taxon>
        <taxon>Viridiplantae</taxon>
        <taxon>Streptophyta</taxon>
        <taxon>Embryophyta</taxon>
        <taxon>Tracheophyta</taxon>
        <taxon>Spermatophyta</taxon>
        <taxon>Magnoliopsida</taxon>
        <taxon>eudicotyledons</taxon>
        <taxon>Gunneridae</taxon>
        <taxon>Pentapetalae</taxon>
        <taxon>asterids</taxon>
        <taxon>lamiids</taxon>
        <taxon>Boraginales</taxon>
        <taxon>Boraginaceae</taxon>
        <taxon>Boraginoideae</taxon>
        <taxon>Lithospermeae</taxon>
        <taxon>Lithospermum</taxon>
    </lineage>
</organism>
<feature type="domain" description="Pirin C-terminal" evidence="1">
    <location>
        <begin position="40"/>
        <end position="112"/>
    </location>
</feature>
<gene>
    <name evidence="2" type="ORF">LIER_42498</name>
</gene>
<dbReference type="Pfam" id="PF05726">
    <property type="entry name" value="Pirin_C"/>
    <property type="match status" value="1"/>
</dbReference>
<dbReference type="Gene3D" id="2.60.120.10">
    <property type="entry name" value="Jelly Rolls"/>
    <property type="match status" value="1"/>
</dbReference>
<dbReference type="InterPro" id="IPR012093">
    <property type="entry name" value="Pirin"/>
</dbReference>
<keyword evidence="3" id="KW-1185">Reference proteome</keyword>
<accession>A0AAV3RSV4</accession>
<evidence type="ECO:0000313" key="2">
    <source>
        <dbReference type="EMBL" id="GAA0183985.1"/>
    </source>
</evidence>
<dbReference type="Proteomes" id="UP001454036">
    <property type="component" value="Unassembled WGS sequence"/>
</dbReference>
<protein>
    <submittedName>
        <fullName evidence="2">Transcription cofactor</fullName>
    </submittedName>
</protein>
<proteinExistence type="predicted"/>